<keyword evidence="2" id="KW-1185">Reference proteome</keyword>
<dbReference type="GO" id="GO:0006384">
    <property type="term" value="P:transcription initiation at RNA polymerase III promoter"/>
    <property type="evidence" value="ECO:0007669"/>
    <property type="project" value="InterPro"/>
</dbReference>
<sequence length="186" mass="21431">MISDTFNICIEEIALSGLEGAPLQLLWIRLEDRINSKVIPDTYKQSIWEEMVKLSSKEKGCMIAFYTTPKPVLVNNVFYDSYWQSDVIANKQRLYIPPPNSWKMNKDDKLDVWGCCEHYKERIDITKSITDSNITFTAAVHKYGDNLVLVANQNIREHKLTGPMTDPAWMRSSPKHYSVIETVGKI</sequence>
<comment type="caution">
    <text evidence="1">The sequence shown here is derived from an EMBL/GenBank/DDBJ whole genome shotgun (WGS) entry which is preliminary data.</text>
</comment>
<dbReference type="EMBL" id="JAKMXF010000033">
    <property type="protein sequence ID" value="KAI6660385.1"/>
    <property type="molecule type" value="Genomic_DNA"/>
</dbReference>
<evidence type="ECO:0000313" key="1">
    <source>
        <dbReference type="EMBL" id="KAI6660385.1"/>
    </source>
</evidence>
<dbReference type="PANTHER" id="PTHR15180">
    <property type="entry name" value="GENERAL TRANSCRIPTION FACTOR 3C POLYPEPTIDE 1"/>
    <property type="match status" value="1"/>
</dbReference>
<organism evidence="1 2">
    <name type="scientific">Oopsacas minuta</name>
    <dbReference type="NCBI Taxonomy" id="111878"/>
    <lineage>
        <taxon>Eukaryota</taxon>
        <taxon>Metazoa</taxon>
        <taxon>Porifera</taxon>
        <taxon>Hexactinellida</taxon>
        <taxon>Hexasterophora</taxon>
        <taxon>Lyssacinosida</taxon>
        <taxon>Leucopsacidae</taxon>
        <taxon>Oopsacas</taxon>
    </lineage>
</organism>
<dbReference type="GO" id="GO:0000127">
    <property type="term" value="C:transcription factor TFIIIC complex"/>
    <property type="evidence" value="ECO:0007669"/>
    <property type="project" value="InterPro"/>
</dbReference>
<dbReference type="Proteomes" id="UP001165289">
    <property type="component" value="Unassembled WGS sequence"/>
</dbReference>
<proteinExistence type="predicted"/>
<accession>A0AAV7KI49</accession>
<dbReference type="AlphaFoldDB" id="A0AAV7KI49"/>
<dbReference type="GO" id="GO:0042791">
    <property type="term" value="P:5S class rRNA transcription by RNA polymerase III"/>
    <property type="evidence" value="ECO:0007669"/>
    <property type="project" value="TreeGrafter"/>
</dbReference>
<protein>
    <submittedName>
        <fullName evidence="1">General transcription factor IIIC, polypeptide 1, alpha</fullName>
    </submittedName>
</protein>
<gene>
    <name evidence="1" type="ORF">LOD99_13971</name>
</gene>
<name>A0AAV7KI49_9METZ</name>
<reference evidence="1 2" key="1">
    <citation type="journal article" date="2023" name="BMC Biol.">
        <title>The compact genome of the sponge Oopsacas minuta (Hexactinellida) is lacking key metazoan core genes.</title>
        <authorList>
            <person name="Santini S."/>
            <person name="Schenkelaars Q."/>
            <person name="Jourda C."/>
            <person name="Duchesne M."/>
            <person name="Belahbib H."/>
            <person name="Rocher C."/>
            <person name="Selva M."/>
            <person name="Riesgo A."/>
            <person name="Vervoort M."/>
            <person name="Leys S.P."/>
            <person name="Kodjabachian L."/>
            <person name="Le Bivic A."/>
            <person name="Borchiellini C."/>
            <person name="Claverie J.M."/>
            <person name="Renard E."/>
        </authorList>
    </citation>
    <scope>NUCLEOTIDE SEQUENCE [LARGE SCALE GENOMIC DNA]</scope>
    <source>
        <strain evidence="1">SPO-2</strain>
    </source>
</reference>
<dbReference type="InterPro" id="IPR044210">
    <property type="entry name" value="Tfc3-like"/>
</dbReference>
<dbReference type="PANTHER" id="PTHR15180:SF1">
    <property type="entry name" value="GENERAL TRANSCRIPTION FACTOR 3C POLYPEPTIDE 1"/>
    <property type="match status" value="1"/>
</dbReference>
<dbReference type="GO" id="GO:0003677">
    <property type="term" value="F:DNA binding"/>
    <property type="evidence" value="ECO:0007669"/>
    <property type="project" value="InterPro"/>
</dbReference>
<evidence type="ECO:0000313" key="2">
    <source>
        <dbReference type="Proteomes" id="UP001165289"/>
    </source>
</evidence>